<gene>
    <name evidence="1" type="ORF">F4821DRAFT_183973</name>
</gene>
<proteinExistence type="predicted"/>
<evidence type="ECO:0000313" key="2">
    <source>
        <dbReference type="Proteomes" id="UP001497680"/>
    </source>
</evidence>
<sequence>MCHWENSRSFSPIRVVVVQLRWARAFSGGNLIEVLQQDRGAPISPTALPCYNPVSTDETRAVYTAMAREFSGIGHWYTCINGHPFTVGKCGMPMQQARCPECGEAVGGVRHMFAEGVQ</sequence>
<comment type="caution">
    <text evidence="1">The sequence shown here is derived from an EMBL/GenBank/DDBJ whole genome shotgun (WGS) entry which is preliminary data.</text>
</comment>
<dbReference type="Proteomes" id="UP001497680">
    <property type="component" value="Unassembled WGS sequence"/>
</dbReference>
<dbReference type="EMBL" id="MU394347">
    <property type="protein sequence ID" value="KAI6083768.1"/>
    <property type="molecule type" value="Genomic_DNA"/>
</dbReference>
<keyword evidence="2" id="KW-1185">Reference proteome</keyword>
<organism evidence="1 2">
    <name type="scientific">Hypoxylon rubiginosum</name>
    <dbReference type="NCBI Taxonomy" id="110542"/>
    <lineage>
        <taxon>Eukaryota</taxon>
        <taxon>Fungi</taxon>
        <taxon>Dikarya</taxon>
        <taxon>Ascomycota</taxon>
        <taxon>Pezizomycotina</taxon>
        <taxon>Sordariomycetes</taxon>
        <taxon>Xylariomycetidae</taxon>
        <taxon>Xylariales</taxon>
        <taxon>Hypoxylaceae</taxon>
        <taxon>Hypoxylon</taxon>
    </lineage>
</organism>
<reference evidence="1 2" key="1">
    <citation type="journal article" date="2022" name="New Phytol.">
        <title>Ecological generalism drives hyperdiversity of secondary metabolite gene clusters in xylarialean endophytes.</title>
        <authorList>
            <person name="Franco M.E.E."/>
            <person name="Wisecaver J.H."/>
            <person name="Arnold A.E."/>
            <person name="Ju Y.M."/>
            <person name="Slot J.C."/>
            <person name="Ahrendt S."/>
            <person name="Moore L.P."/>
            <person name="Eastman K.E."/>
            <person name="Scott K."/>
            <person name="Konkel Z."/>
            <person name="Mondo S.J."/>
            <person name="Kuo A."/>
            <person name="Hayes R.D."/>
            <person name="Haridas S."/>
            <person name="Andreopoulos B."/>
            <person name="Riley R."/>
            <person name="LaButti K."/>
            <person name="Pangilinan J."/>
            <person name="Lipzen A."/>
            <person name="Amirebrahimi M."/>
            <person name="Yan J."/>
            <person name="Adam C."/>
            <person name="Keymanesh K."/>
            <person name="Ng V."/>
            <person name="Louie K."/>
            <person name="Northen T."/>
            <person name="Drula E."/>
            <person name="Henrissat B."/>
            <person name="Hsieh H.M."/>
            <person name="Youens-Clark K."/>
            <person name="Lutzoni F."/>
            <person name="Miadlikowska J."/>
            <person name="Eastwood D.C."/>
            <person name="Hamelin R.C."/>
            <person name="Grigoriev I.V."/>
            <person name="U'Ren J.M."/>
        </authorList>
    </citation>
    <scope>NUCLEOTIDE SEQUENCE [LARGE SCALE GENOMIC DNA]</scope>
    <source>
        <strain evidence="1 2">ER1909</strain>
    </source>
</reference>
<protein>
    <submittedName>
        <fullName evidence="1">Uncharacterized protein</fullName>
    </submittedName>
</protein>
<name>A0ACC0CU00_9PEZI</name>
<accession>A0ACC0CU00</accession>
<evidence type="ECO:0000313" key="1">
    <source>
        <dbReference type="EMBL" id="KAI6083768.1"/>
    </source>
</evidence>